<feature type="domain" description="HPr kinase/phosphorylase C-terminal" evidence="2">
    <location>
        <begin position="35"/>
        <end position="98"/>
    </location>
</feature>
<keyword evidence="4" id="KW-1185">Reference proteome</keyword>
<keyword evidence="3" id="KW-0808">Transferase</keyword>
<dbReference type="EMBL" id="QDKM01000003">
    <property type="protein sequence ID" value="PVH29080.1"/>
    <property type="molecule type" value="Genomic_DNA"/>
</dbReference>
<sequence length="161" mass="17049">MSPKRAAESPSPSAQHPHRQPNNRHASAVAFGPHRGVLILGASGRGKSRLALALITRGAQLLADDQVMLTPLEGALYARPPRAIAGLIEARGFGLLRLPHLRLARIALVVDLDRPAPPRLPAPETITILGVTLTCLSGTAEPAYAEALAHHITHFTGAESR</sequence>
<dbReference type="RefSeq" id="WP_116558077.1">
    <property type="nucleotide sequence ID" value="NZ_QDKM01000003.1"/>
</dbReference>
<dbReference type="AlphaFoldDB" id="A0A2T8HUE4"/>
<dbReference type="InterPro" id="IPR027417">
    <property type="entry name" value="P-loop_NTPase"/>
</dbReference>
<keyword evidence="3" id="KW-0418">Kinase</keyword>
<protein>
    <submittedName>
        <fullName evidence="3">Serine kinase</fullName>
    </submittedName>
</protein>
<dbReference type="GO" id="GO:0005524">
    <property type="term" value="F:ATP binding"/>
    <property type="evidence" value="ECO:0007669"/>
    <property type="project" value="InterPro"/>
</dbReference>
<dbReference type="GO" id="GO:0000155">
    <property type="term" value="F:phosphorelay sensor kinase activity"/>
    <property type="evidence" value="ECO:0007669"/>
    <property type="project" value="InterPro"/>
</dbReference>
<comment type="caution">
    <text evidence="3">The sequence shown here is derived from an EMBL/GenBank/DDBJ whole genome shotgun (WGS) entry which is preliminary data.</text>
</comment>
<organism evidence="3 4">
    <name type="scientific">Pararhodobacter oceanensis</name>
    <dbReference type="NCBI Taxonomy" id="2172121"/>
    <lineage>
        <taxon>Bacteria</taxon>
        <taxon>Pseudomonadati</taxon>
        <taxon>Pseudomonadota</taxon>
        <taxon>Alphaproteobacteria</taxon>
        <taxon>Rhodobacterales</taxon>
        <taxon>Paracoccaceae</taxon>
        <taxon>Pararhodobacter</taxon>
    </lineage>
</organism>
<reference evidence="3 4" key="1">
    <citation type="submission" date="2018-04" db="EMBL/GenBank/DDBJ databases">
        <title>Pararhodobacter oceanense sp. nov., isolated from marine intertidal sediment.</title>
        <authorList>
            <person name="Wang X.-L."/>
            <person name="Du Z.-J."/>
        </authorList>
    </citation>
    <scope>NUCLEOTIDE SEQUENCE [LARGE SCALE GENOMIC DNA]</scope>
    <source>
        <strain evidence="3 4">AM505</strain>
    </source>
</reference>
<dbReference type="OrthoDB" id="8326226at2"/>
<feature type="region of interest" description="Disordered" evidence="1">
    <location>
        <begin position="1"/>
        <end position="26"/>
    </location>
</feature>
<dbReference type="InterPro" id="IPR011104">
    <property type="entry name" value="Hpr_kin/Pase_C"/>
</dbReference>
<dbReference type="CDD" id="cd01918">
    <property type="entry name" value="HprK_C"/>
    <property type="match status" value="1"/>
</dbReference>
<dbReference type="Proteomes" id="UP000245911">
    <property type="component" value="Unassembled WGS sequence"/>
</dbReference>
<gene>
    <name evidence="3" type="ORF">DDE20_08635</name>
</gene>
<evidence type="ECO:0000259" key="2">
    <source>
        <dbReference type="Pfam" id="PF07475"/>
    </source>
</evidence>
<name>A0A2T8HUE4_9RHOB</name>
<dbReference type="SUPFAM" id="SSF53795">
    <property type="entry name" value="PEP carboxykinase-like"/>
    <property type="match status" value="1"/>
</dbReference>
<proteinExistence type="predicted"/>
<evidence type="ECO:0000313" key="4">
    <source>
        <dbReference type="Proteomes" id="UP000245911"/>
    </source>
</evidence>
<dbReference type="GO" id="GO:0006109">
    <property type="term" value="P:regulation of carbohydrate metabolic process"/>
    <property type="evidence" value="ECO:0007669"/>
    <property type="project" value="InterPro"/>
</dbReference>
<dbReference type="Gene3D" id="3.40.50.300">
    <property type="entry name" value="P-loop containing nucleotide triphosphate hydrolases"/>
    <property type="match status" value="1"/>
</dbReference>
<accession>A0A2T8HUE4</accession>
<evidence type="ECO:0000313" key="3">
    <source>
        <dbReference type="EMBL" id="PVH29080.1"/>
    </source>
</evidence>
<dbReference type="Pfam" id="PF07475">
    <property type="entry name" value="Hpr_kinase_C"/>
    <property type="match status" value="1"/>
</dbReference>
<evidence type="ECO:0000256" key="1">
    <source>
        <dbReference type="SAM" id="MobiDB-lite"/>
    </source>
</evidence>